<comment type="caution">
    <text evidence="2">The sequence shown here is derived from an EMBL/GenBank/DDBJ whole genome shotgun (WGS) entry which is preliminary data.</text>
</comment>
<evidence type="ECO:0000313" key="2">
    <source>
        <dbReference type="EMBL" id="MAG21701.1"/>
    </source>
</evidence>
<evidence type="ECO:0000313" key="3">
    <source>
        <dbReference type="Proteomes" id="UP000226592"/>
    </source>
</evidence>
<reference evidence="3" key="1">
    <citation type="submission" date="2017-09" db="EMBL/GenBank/DDBJ databases">
        <title>The Reconstruction of 2,631 Draft Metagenome-Assembled Genomes from the Global Oceans.</title>
        <authorList>
            <person name="Tully B.J."/>
            <person name="Graham E.D."/>
            <person name="Heidelberg J.F."/>
        </authorList>
    </citation>
    <scope>NUCLEOTIDE SEQUENCE [LARGE SCALE GENOMIC DNA]</scope>
</reference>
<dbReference type="EMBL" id="NZBU01000001">
    <property type="protein sequence ID" value="MAG21701.1"/>
    <property type="molecule type" value="Genomic_DNA"/>
</dbReference>
<evidence type="ECO:0000256" key="1">
    <source>
        <dbReference type="SAM" id="Phobius"/>
    </source>
</evidence>
<gene>
    <name evidence="2" type="ORF">CL943_00145</name>
</gene>
<sequence length="177" mass="19211">MRAVSLFVLVLVLVALFGETAFAITCSNYIETTTTGTPNQACWQILAEGDCPNYYSILSTGPVASGRRCGWRTGTGKCRQESGTNCYLKYTIGGKHTSTPNCANQTNYTDCVVYFQPGTPSKFCWWANPTLGCGTTGANVCVPEFIGIEFNEMEVSTGIIALLAAIVLPTFLFRKKK</sequence>
<dbReference type="Proteomes" id="UP000226592">
    <property type="component" value="Unassembled WGS sequence"/>
</dbReference>
<keyword evidence="1" id="KW-0812">Transmembrane</keyword>
<keyword evidence="1" id="KW-1133">Transmembrane helix</keyword>
<proteinExistence type="predicted"/>
<feature type="transmembrane region" description="Helical" evidence="1">
    <location>
        <begin position="155"/>
        <end position="173"/>
    </location>
</feature>
<accession>A0A2D6LZW4</accession>
<protein>
    <submittedName>
        <fullName evidence="2">Uncharacterized protein</fullName>
    </submittedName>
</protein>
<dbReference type="AlphaFoldDB" id="A0A2D6LZW4"/>
<name>A0A2D6LZW4_9ARCH</name>
<organism evidence="2 3">
    <name type="scientific">Candidatus Iainarchaeum sp</name>
    <dbReference type="NCBI Taxonomy" id="3101447"/>
    <lineage>
        <taxon>Archaea</taxon>
        <taxon>Candidatus Iainarchaeota</taxon>
        <taxon>Candidatus Iainarchaeia</taxon>
        <taxon>Candidatus Iainarchaeales</taxon>
        <taxon>Candidatus Iainarchaeaceae</taxon>
        <taxon>Candidatus Iainarchaeum</taxon>
    </lineage>
</organism>
<keyword evidence="1" id="KW-0472">Membrane</keyword>